<keyword evidence="1" id="KW-0472">Membrane</keyword>
<proteinExistence type="predicted"/>
<comment type="caution">
    <text evidence="2">The sequence shown here is derived from an EMBL/GenBank/DDBJ whole genome shotgun (WGS) entry which is preliminary data.</text>
</comment>
<dbReference type="RefSeq" id="WP_148931213.1">
    <property type="nucleotide sequence ID" value="NZ_VNHS01000008.1"/>
</dbReference>
<keyword evidence="3" id="KW-1185">Reference proteome</keyword>
<sequence>MNKEVRDVKRIFSTMNIMAWLCLAIGVVMCIWNLSHFSDKNLTLMVGIGFLVGSVFIYTIGTAINMVENRKHGSDGQQRI</sequence>
<keyword evidence="1" id="KW-1133">Transmembrane helix</keyword>
<reference evidence="2 3" key="1">
    <citation type="submission" date="2019-07" db="EMBL/GenBank/DDBJ databases">
        <title>Genomic Encyclopedia of Type Strains, Phase III (KMG-III): the genomes of soil and plant-associated and newly described type strains.</title>
        <authorList>
            <person name="Whitman W."/>
        </authorList>
    </citation>
    <scope>NUCLEOTIDE SEQUENCE [LARGE SCALE GENOMIC DNA]</scope>
    <source>
        <strain evidence="2 3">BL24</strain>
    </source>
</reference>
<evidence type="ECO:0000256" key="1">
    <source>
        <dbReference type="SAM" id="Phobius"/>
    </source>
</evidence>
<protein>
    <submittedName>
        <fullName evidence="2">Uncharacterized protein</fullName>
    </submittedName>
</protein>
<dbReference type="EMBL" id="VNHS01000008">
    <property type="protein sequence ID" value="TYP72600.1"/>
    <property type="molecule type" value="Genomic_DNA"/>
</dbReference>
<dbReference type="OrthoDB" id="2679261at2"/>
<evidence type="ECO:0000313" key="3">
    <source>
        <dbReference type="Proteomes" id="UP000323257"/>
    </source>
</evidence>
<accession>A0A5S5C2N9</accession>
<name>A0A5S5C2N9_9BACL</name>
<organism evidence="2 3">
    <name type="scientific">Paenibacillus methanolicus</name>
    <dbReference type="NCBI Taxonomy" id="582686"/>
    <lineage>
        <taxon>Bacteria</taxon>
        <taxon>Bacillati</taxon>
        <taxon>Bacillota</taxon>
        <taxon>Bacilli</taxon>
        <taxon>Bacillales</taxon>
        <taxon>Paenibacillaceae</taxon>
        <taxon>Paenibacillus</taxon>
    </lineage>
</organism>
<dbReference type="Proteomes" id="UP000323257">
    <property type="component" value="Unassembled WGS sequence"/>
</dbReference>
<gene>
    <name evidence="2" type="ORF">BCM02_108255</name>
</gene>
<evidence type="ECO:0000313" key="2">
    <source>
        <dbReference type="EMBL" id="TYP72600.1"/>
    </source>
</evidence>
<feature type="transmembrane region" description="Helical" evidence="1">
    <location>
        <begin position="41"/>
        <end position="61"/>
    </location>
</feature>
<dbReference type="AlphaFoldDB" id="A0A5S5C2N9"/>
<keyword evidence="1" id="KW-0812">Transmembrane</keyword>
<feature type="transmembrane region" description="Helical" evidence="1">
    <location>
        <begin position="12"/>
        <end position="35"/>
    </location>
</feature>